<dbReference type="CDD" id="cd22082">
    <property type="entry name" value="F-box_FBXO1"/>
    <property type="match status" value="1"/>
</dbReference>
<comment type="similarity">
    <text evidence="7">Belongs to the cyclin family. Cyclin AB subfamily.</text>
</comment>
<dbReference type="InterPro" id="IPR036915">
    <property type="entry name" value="Cyclin-like_sf"/>
</dbReference>
<dbReference type="Proteomes" id="UP001153269">
    <property type="component" value="Unassembled WGS sequence"/>
</dbReference>
<accession>A0A9N7TQI6</accession>
<dbReference type="CDD" id="cd03263">
    <property type="entry name" value="ABC_subfamily_A"/>
    <property type="match status" value="2"/>
</dbReference>
<evidence type="ECO:0000256" key="2">
    <source>
        <dbReference type="ARBA" id="ARBA00004114"/>
    </source>
</evidence>
<dbReference type="Pfam" id="PF12698">
    <property type="entry name" value="ABC2_membrane_3"/>
    <property type="match status" value="2"/>
</dbReference>
<evidence type="ECO:0000256" key="12">
    <source>
        <dbReference type="ARBA" id="ARBA00022617"/>
    </source>
</evidence>
<feature type="region of interest" description="Disordered" evidence="36">
    <location>
        <begin position="546"/>
        <end position="592"/>
    </location>
</feature>
<evidence type="ECO:0000256" key="7">
    <source>
        <dbReference type="ARBA" id="ARBA00006955"/>
    </source>
</evidence>
<keyword evidence="16" id="KW-0677">Repeat</keyword>
<evidence type="ECO:0000256" key="23">
    <source>
        <dbReference type="ARBA" id="ARBA00023002"/>
    </source>
</evidence>
<dbReference type="SUPFAM" id="SSF81383">
    <property type="entry name" value="F-box domain"/>
    <property type="match status" value="1"/>
</dbReference>
<evidence type="ECO:0000256" key="20">
    <source>
        <dbReference type="ARBA" id="ARBA00022840"/>
    </source>
</evidence>
<keyword evidence="29" id="KW-0325">Glycoprotein</keyword>
<dbReference type="PROSITE" id="PS00211">
    <property type="entry name" value="ABC_TRANSPORTER_1"/>
    <property type="match status" value="1"/>
</dbReference>
<dbReference type="Pfam" id="PF02984">
    <property type="entry name" value="Cyclin_C"/>
    <property type="match status" value="1"/>
</dbReference>
<dbReference type="InterPro" id="IPR002401">
    <property type="entry name" value="Cyt_P450_E_grp-I"/>
</dbReference>
<dbReference type="GO" id="GO:0004497">
    <property type="term" value="F:monooxygenase activity"/>
    <property type="evidence" value="ECO:0007669"/>
    <property type="project" value="UniProtKB-KW"/>
</dbReference>
<feature type="transmembrane region" description="Helical" evidence="37">
    <location>
        <begin position="1743"/>
        <end position="1766"/>
    </location>
</feature>
<gene>
    <name evidence="40" type="ORF">PLEPLA_LOCUS4973</name>
</gene>
<evidence type="ECO:0000256" key="5">
    <source>
        <dbReference type="ARBA" id="ARBA00004556"/>
    </source>
</evidence>
<dbReference type="PROSITE" id="PS50893">
    <property type="entry name" value="ABC_TRANSPORTER_2"/>
    <property type="match status" value="2"/>
</dbReference>
<feature type="domain" description="ABC transporter" evidence="39">
    <location>
        <begin position="1344"/>
        <end position="1577"/>
    </location>
</feature>
<evidence type="ECO:0000256" key="1">
    <source>
        <dbReference type="ARBA" id="ARBA00001971"/>
    </source>
</evidence>
<dbReference type="PROSITE" id="PS00292">
    <property type="entry name" value="CYCLINS"/>
    <property type="match status" value="1"/>
</dbReference>
<dbReference type="GO" id="GO:0005789">
    <property type="term" value="C:endoplasmic reticulum membrane"/>
    <property type="evidence" value="ECO:0007669"/>
    <property type="project" value="UniProtKB-SubCell"/>
</dbReference>
<dbReference type="Pfam" id="PF00005">
    <property type="entry name" value="ABC_tran"/>
    <property type="match status" value="2"/>
</dbReference>
<evidence type="ECO:0000256" key="36">
    <source>
        <dbReference type="SAM" id="MobiDB-lite"/>
    </source>
</evidence>
<dbReference type="PRINTS" id="PR00385">
    <property type="entry name" value="P450"/>
</dbReference>
<dbReference type="InterPro" id="IPR006671">
    <property type="entry name" value="Cyclin_N"/>
</dbReference>
<feature type="compositionally biased region" description="Polar residues" evidence="36">
    <location>
        <begin position="674"/>
        <end position="688"/>
    </location>
</feature>
<dbReference type="SUPFAM" id="SSF47954">
    <property type="entry name" value="Cyclin-like"/>
    <property type="match status" value="2"/>
</dbReference>
<dbReference type="SMART" id="SM00382">
    <property type="entry name" value="AAA"/>
    <property type="match status" value="2"/>
</dbReference>
<keyword evidence="41" id="KW-1185">Reference proteome</keyword>
<feature type="transmembrane region" description="Helical" evidence="37">
    <location>
        <begin position="1157"/>
        <end position="1181"/>
    </location>
</feature>
<keyword evidence="31" id="KW-0131">Cell cycle</keyword>
<dbReference type="Gene3D" id="1.10.630.10">
    <property type="entry name" value="Cytochrome P450"/>
    <property type="match status" value="1"/>
</dbReference>
<keyword evidence="22 37" id="KW-1133">Transmembrane helix</keyword>
<feature type="transmembrane region" description="Helical" evidence="37">
    <location>
        <begin position="2122"/>
        <end position="2143"/>
    </location>
</feature>
<comment type="catalytic activity">
    <reaction evidence="33">
        <text>cholesterol(in) + ATP + H2O = cholesterol(out) + ADP + phosphate + H(+)</text>
        <dbReference type="Rhea" id="RHEA:39051"/>
        <dbReference type="ChEBI" id="CHEBI:15377"/>
        <dbReference type="ChEBI" id="CHEBI:15378"/>
        <dbReference type="ChEBI" id="CHEBI:16113"/>
        <dbReference type="ChEBI" id="CHEBI:30616"/>
        <dbReference type="ChEBI" id="CHEBI:43474"/>
        <dbReference type="ChEBI" id="CHEBI:456216"/>
    </reaction>
    <physiologicalReaction direction="left-to-right" evidence="33">
        <dbReference type="Rhea" id="RHEA:39052"/>
    </physiologicalReaction>
</comment>
<evidence type="ECO:0000256" key="28">
    <source>
        <dbReference type="ARBA" id="ARBA00023136"/>
    </source>
</evidence>
<feature type="region of interest" description="Disordered" evidence="36">
    <location>
        <begin position="737"/>
        <end position="817"/>
    </location>
</feature>
<keyword evidence="14 37" id="KW-0812">Transmembrane</keyword>
<evidence type="ECO:0000256" key="6">
    <source>
        <dbReference type="ARBA" id="ARBA00004586"/>
    </source>
</evidence>
<dbReference type="GO" id="GO:0140359">
    <property type="term" value="F:ABC-type transporter activity"/>
    <property type="evidence" value="ECO:0007669"/>
    <property type="project" value="InterPro"/>
</dbReference>
<dbReference type="FunFam" id="3.40.50.300:FF:000465">
    <property type="entry name" value="ATP-binding cassette, sub-family A (ABC1), member 3"/>
    <property type="match status" value="1"/>
</dbReference>
<feature type="transmembrane region" description="Helical" evidence="37">
    <location>
        <begin position="1118"/>
        <end position="1145"/>
    </location>
</feature>
<evidence type="ECO:0000256" key="16">
    <source>
        <dbReference type="ARBA" id="ARBA00022737"/>
    </source>
</evidence>
<comment type="subcellular location">
    <subcellularLocation>
        <location evidence="2">Cytoplasm</location>
        <location evidence="2">Cytoskeleton</location>
        <location evidence="2">Microtubule organizing center</location>
        <location evidence="2">Centrosome</location>
        <location evidence="2">Centriole</location>
    </subcellularLocation>
    <subcellularLocation>
        <location evidence="5">Cytoplasm</location>
        <location evidence="5">Perinuclear region</location>
    </subcellularLocation>
    <subcellularLocation>
        <location evidence="3">Endomembrane system</location>
        <topology evidence="3">Multi-pass membrane protein</topology>
    </subcellularLocation>
    <subcellularLocation>
        <location evidence="6">Endoplasmic reticulum membrane</location>
    </subcellularLocation>
    <subcellularLocation>
        <location evidence="4">Microsome membrane</location>
    </subcellularLocation>
</comment>
<evidence type="ECO:0000256" key="9">
    <source>
        <dbReference type="ARBA" id="ARBA00019493"/>
    </source>
</evidence>
<evidence type="ECO:0000259" key="39">
    <source>
        <dbReference type="PROSITE" id="PS50893"/>
    </source>
</evidence>
<keyword evidence="18" id="KW-0498">Mitosis</keyword>
<dbReference type="Gene3D" id="1.10.472.10">
    <property type="entry name" value="Cyclin-like"/>
    <property type="match status" value="2"/>
</dbReference>
<keyword evidence="21" id="KW-0492">Microsome</keyword>
<evidence type="ECO:0000256" key="13">
    <source>
        <dbReference type="ARBA" id="ARBA00022618"/>
    </source>
</evidence>
<keyword evidence="10" id="KW-0813">Transport</keyword>
<evidence type="ECO:0000256" key="8">
    <source>
        <dbReference type="ARBA" id="ARBA00010617"/>
    </source>
</evidence>
<dbReference type="GO" id="GO:0005319">
    <property type="term" value="F:lipid transporter activity"/>
    <property type="evidence" value="ECO:0007669"/>
    <property type="project" value="TreeGrafter"/>
</dbReference>
<dbReference type="InterPro" id="IPR001810">
    <property type="entry name" value="F-box_dom"/>
</dbReference>
<sequence length="3043" mass="340472">MKAGVHCRCSKCYSVPARKRVSKRPPALTLLSLPEEVLLCVLQCLSAEDLLSVRAVHSQLRDIVDHHSSVWARVSFRDTWPSPNTLWLFERAAEKGNFEAAVKLGIAYLYNEGPLLSDEGRADVCGRKASHFFSLAESMCPPTADPFIWVFIRPPWSPTGSCCKAVVFDRIKAECETNVEKRGPLLHCLARVLQLFEGGEKHSEAISMLEQSSQAGCLQSSYLLWEHNRKAAIADPGRYLQCVRTLRDYAGKGCWEAQFSLAKVCGTGNPLGLEAKACSDLVAQLFSLSNLASQRCSQAILRRGIKDTMRYILVDWLVEVTTMKDFSSLTLHVTVGCVDRYLALRSVQKARLQLLGIACMVVCTRYMSKEILTIREAVWLTDNTYKYEDLVRMMGEVISVLGGKIRSPTLLDYGEVLLSLLPLERRTTHLFGYICELSLLYSALAEPQPAKLACAALLLTRALHHYAPVWPGQLADNTGFSKQDLVSLSVLLYVKCFSPDVPKDYRHVSLTGVKQRFEDDLYQHISKEKVMDYKELCQILEIPEVEPQMEPPSPTGQPADIHTFLASPSSTSKRRRDDGMQSHRASFVATPTAELSSQEEKLVGDILDWSLDTSCSGYEGDQEEEGVGEKDGDCSVISINLLPLNDGDEKVELCRALSSDEDSFCEVEKEVKTDSQGQEPLSSSTDLHSSGYSSVQSVSPSSTCSSTPLVPCTFKTYVPSLGVASANAQPGFHLLVPMQRPRGTSSKQVKRKNSAAHSGGEIEREEDEEREEDSLLSVCTGPSTVRRPGHFEFKTTAEEPSPGPLPRRSLTGPSPAHRSKMAIARQFGLLVWKNYLQQKRQILVTLVEILLPLLFSGILIVLRQKVPFEDYPNATVYGSYAVDDLPKKFLQRLQLAYVPGNSSVVRQVAEDVRARLSLSSARGFETEELFDEYVRHDPQSGKLLAAVVFEHAFHDDEPMPLKVRYHLRFSFTPRNAPIKEKSELNPNSDLDWHTHRLFPLFLMPGPREQHDSDGGTPGYNREGFLAVQHAVDRAIMHSYNSTAAAPLLAQVRVVLSRFPYPAFIYDVFILAIQNQLPLLMVLSFTYTSLNIVRSVVQEKERKLKEYMRMMGLSNWLHWSAWFLLFFLFLSISIFFFTLLLCIKVSPNGAVLSYSDPTLVFVFLLTFTVATINFSFMISAFFSRANVAAAAGGFIYFLSYLPYLFLWPRYDLLSHAQKVSACLISNVAMSMGAQLIGIFEGKGTGIQWSNLFDSVTVDDDFSMAQVMALLLFDSVLYGLVAWYVEAVFPGEYGVPLPSYFFVLPSYWCSSPRMALVNEKEEEEDAEKALKGEFIEEEPAGLVSGIKIKHLVKEYKVGNKTRTAVRDLTLNMFEGQISVLLGHNGAGKTTTLSMLTGLFPPTSGRAYINGYDICQDMSLIRRSLGLCPQHDVLFDNLTVSEHLLFFAQLKGYSKVKIPDEVDRILRVLNLEDKRHARSKTLSGGMKRKLSIGIALIGDSKVVMLDEPTSGMDPSARRATWDLLQGEKRGRTILLTTHFMDEADLLGDRIIIMAGGELQCCGSPLFLKNKYGAGYHMVIVKDALCNVSEITRLVHMYVPNATLESSAGAELSYILPKESTSRFELLFAELEMNREELGIASYGASVTTMEEVFLRVGKLVDSSLDIQAIQLPALQYQHERRSNDWTTDDASSISGMTDVTDFTDSGTLISEDCSNIKLNTGVRLHLQQFYAMFLKRALYSWRNWKVMVAQFLVPLVFTVVALVVARTFPSHQNAPQLRLALSRYGPTRVPLALPLGASPLASALANAYTSQLPAQLGQLVNITDFTDYILTQAGEEGGSFNERCVVGAAFRGRSSQFTEATAYFNNEGYHTPATALMMVDNALFKLIAGPNASIEMGNYPMPRNLSEVAQGRLTEGKTGFAIAINLMYGMASLSSTFALLLVTESAIKSKHVQQVSGVYLSNFWFSALLWDLFNYLLPCLLMLVVFRAFGVKAFVEDNHLVDVLLLLLLYGWGVVPLMYLLSFFFSSAATAYTRLTIFNVISGTATFLAVNIMAIPELKLQHLSHLLDKVFLIFPNYCLGMSFSQFYQNYEFLSFCTSSFVSEAICKHYNVTYQTNYFSMSEPGVGRFLVAFSIQGVVFFILLFTIELQFVRTLWRILTSLCRRRKQLPLIEDAALLPEDRDVADERKRVLECQPIIESMVGSPLVLHELSKVYSSGENLLAVDRMSLAVGKGECFGLLGFNGAGKTTTFKMLTGDESVTSGDAYIDGYSILRDIKKVQQRIGYCPQFDAVLDHMTGRETLNMYARLRGIPEKYVSGCVENVLRSLLLEPHADKLVRSYSGGNKRKLSAAMALIGGPPVIFLDEPSTGMDPVARRLLWDSVTRTRESGKAIVITSHSMEECEALCTRLAVMVNGQMKCLGSPQHLKSKFGSGYTLLAKVHVEADLEDSDLHLFKEFIESTFPGSQLKDEHQGMVHYHLTDKTLTWAQVFGTLEAAKEKYRIEDYCVSQISLEQVFLSFAQFQHCIESGKKDFARFGDQDARFRCAGENARSCHSPTALLAAAVVLLVLCLVSSRHSPGEAGTGPPGPRPLPLLGNVLQLDLKRPYRTLCELSEKYGSVFTVYFGPDKVVVLAGYKAVKEALVSFSEEFGDRYIYPMFYEMNQGHGIIFANGESWKEMRRFALSTLRDFGMGKRVIEDKIVEECQFLIQMFEEHKGKPFDTANPLNYATSNIISSIVYGSRFEYNDPRFQNLVRRSNESIRYSGAASIQIYNMFPRLLGWIRTRQLILQNLHSSIRDVRDLIKQLRETLNPNSCRGLVDCFMVRTQKEQDSCVTDTHYNDLNLIFTITNLFAAGTDTTASTLRWGLLFMAKHPHLQDKVQEELSRVIGGRQVRVEDRKNLPYTDAVVHETQRLANIVPMSIPHKTSRDVTFQGYFIKEGTIVFPLLSSVLADESEWETPHTFNPSHFLDSEGKFIKRDAFMPFSAGRRVCPGESLAKMELFIFFASLLQCFRFTPPPGVEEDELDLTPAVGFTLSPLPHELCAARRQ</sequence>
<dbReference type="InterPro" id="IPR056264">
    <property type="entry name" value="R2_ABCA1-4-like"/>
</dbReference>
<evidence type="ECO:0000256" key="10">
    <source>
        <dbReference type="ARBA" id="ARBA00022448"/>
    </source>
</evidence>
<evidence type="ECO:0000256" key="14">
    <source>
        <dbReference type="ARBA" id="ARBA00022692"/>
    </source>
</evidence>
<dbReference type="SMART" id="SM00385">
    <property type="entry name" value="CYCLIN"/>
    <property type="match status" value="2"/>
</dbReference>
<evidence type="ECO:0000256" key="33">
    <source>
        <dbReference type="ARBA" id="ARBA00050894"/>
    </source>
</evidence>
<dbReference type="PANTHER" id="PTHR19229:SF98">
    <property type="entry name" value="PHOSPHOLIPID-TRANSPORTING ATPASE ABCA3"/>
    <property type="match status" value="1"/>
</dbReference>
<feature type="transmembrane region" description="Helical" evidence="37">
    <location>
        <begin position="1062"/>
        <end position="1086"/>
    </location>
</feature>
<keyword evidence="26" id="KW-0445">Lipid transport</keyword>
<keyword evidence="30" id="KW-0206">Cytoskeleton</keyword>
<feature type="region of interest" description="Disordered" evidence="36">
    <location>
        <begin position="667"/>
        <end position="700"/>
    </location>
</feature>
<dbReference type="InterPro" id="IPR001128">
    <property type="entry name" value="Cyt_P450"/>
</dbReference>
<dbReference type="InterPro" id="IPR013525">
    <property type="entry name" value="ABC2_TM"/>
</dbReference>
<evidence type="ECO:0000313" key="41">
    <source>
        <dbReference type="Proteomes" id="UP001153269"/>
    </source>
</evidence>
<evidence type="ECO:0000256" key="3">
    <source>
        <dbReference type="ARBA" id="ARBA00004127"/>
    </source>
</evidence>
<dbReference type="Pfam" id="PF00067">
    <property type="entry name" value="p450"/>
    <property type="match status" value="1"/>
</dbReference>
<evidence type="ECO:0000256" key="35">
    <source>
        <dbReference type="RuleBase" id="RU000383"/>
    </source>
</evidence>
<comment type="cofactor">
    <cofactor evidence="1 34">
        <name>heme</name>
        <dbReference type="ChEBI" id="CHEBI:30413"/>
    </cofactor>
</comment>
<evidence type="ECO:0000259" key="38">
    <source>
        <dbReference type="PROSITE" id="PS50181"/>
    </source>
</evidence>
<feature type="compositionally biased region" description="Low complexity" evidence="36">
    <location>
        <begin position="689"/>
        <end position="700"/>
    </location>
</feature>
<dbReference type="GO" id="GO:0005524">
    <property type="term" value="F:ATP binding"/>
    <property type="evidence" value="ECO:0007669"/>
    <property type="project" value="UniProtKB-KW"/>
</dbReference>
<evidence type="ECO:0000256" key="32">
    <source>
        <dbReference type="ARBA" id="ARBA00025821"/>
    </source>
</evidence>
<proteinExistence type="inferred from homology"/>
<keyword evidence="20" id="KW-0067">ATP-binding</keyword>
<dbReference type="InterPro" id="IPR017871">
    <property type="entry name" value="ABC_transporter-like_CS"/>
</dbReference>
<comment type="subunit">
    <text evidence="32">Interacts with the CDK1 protein kinase to form a serine/threonine kinase holoenzyme complex also known as maturation promoting factor (MPF). The cyclin subunit imparts substrate specificity to the complex.</text>
</comment>
<keyword evidence="23" id="KW-0560">Oxidoreductase</keyword>
<evidence type="ECO:0000256" key="25">
    <source>
        <dbReference type="ARBA" id="ARBA00023033"/>
    </source>
</evidence>
<evidence type="ECO:0000256" key="24">
    <source>
        <dbReference type="ARBA" id="ARBA00023004"/>
    </source>
</evidence>
<keyword evidence="13" id="KW-0132">Cell division</keyword>
<feature type="transmembrane region" description="Helical" evidence="37">
    <location>
        <begin position="2028"/>
        <end position="2051"/>
    </location>
</feature>
<keyword evidence="24 34" id="KW-0408">Iron</keyword>
<dbReference type="EMBL" id="CADEAL010000250">
    <property type="protein sequence ID" value="CAB1417172.1"/>
    <property type="molecule type" value="Genomic_DNA"/>
</dbReference>
<dbReference type="InterPro" id="IPR003593">
    <property type="entry name" value="AAA+_ATPase"/>
</dbReference>
<feature type="transmembrane region" description="Helical" evidence="37">
    <location>
        <begin position="1917"/>
        <end position="1940"/>
    </location>
</feature>
<dbReference type="Gene3D" id="3.40.50.300">
    <property type="entry name" value="P-loop containing nucleotide triphosphate hydrolases"/>
    <property type="match status" value="2"/>
</dbReference>
<keyword evidence="25" id="KW-0503">Monooxygenase</keyword>
<dbReference type="GO" id="GO:0005506">
    <property type="term" value="F:iron ion binding"/>
    <property type="evidence" value="ECO:0007669"/>
    <property type="project" value="InterPro"/>
</dbReference>
<comment type="caution">
    <text evidence="40">The sequence shown here is derived from an EMBL/GenBank/DDBJ whole genome shotgun (WGS) entry which is preliminary data.</text>
</comment>
<dbReference type="PROSITE" id="PS50181">
    <property type="entry name" value="FBOX"/>
    <property type="match status" value="1"/>
</dbReference>
<dbReference type="InterPro" id="IPR026082">
    <property type="entry name" value="ABCA"/>
</dbReference>
<dbReference type="InterPro" id="IPR017972">
    <property type="entry name" value="Cyt_P450_CS"/>
</dbReference>
<evidence type="ECO:0000256" key="15">
    <source>
        <dbReference type="ARBA" id="ARBA00022723"/>
    </source>
</evidence>
<evidence type="ECO:0000256" key="37">
    <source>
        <dbReference type="SAM" id="Phobius"/>
    </source>
</evidence>
<dbReference type="PANTHER" id="PTHR19229">
    <property type="entry name" value="ATP-BINDING CASSETTE TRANSPORTER SUBFAMILY A ABCA"/>
    <property type="match status" value="1"/>
</dbReference>
<keyword evidence="11" id="KW-0963">Cytoplasm</keyword>
<evidence type="ECO:0000256" key="21">
    <source>
        <dbReference type="ARBA" id="ARBA00022848"/>
    </source>
</evidence>
<dbReference type="InterPro" id="IPR027417">
    <property type="entry name" value="P-loop_NTPase"/>
</dbReference>
<feature type="binding site" description="axial binding residue" evidence="34">
    <location>
        <position position="2986"/>
    </location>
    <ligand>
        <name>heme</name>
        <dbReference type="ChEBI" id="CHEBI:30413"/>
    </ligand>
    <ligandPart>
        <name>Fe</name>
        <dbReference type="ChEBI" id="CHEBI:18248"/>
    </ligandPart>
</feature>
<dbReference type="SUPFAM" id="SSF52540">
    <property type="entry name" value="P-loop containing nucleoside triphosphate hydrolases"/>
    <property type="match status" value="2"/>
</dbReference>
<feature type="compositionally biased region" description="Acidic residues" evidence="36">
    <location>
        <begin position="763"/>
        <end position="774"/>
    </location>
</feature>
<evidence type="ECO:0000256" key="4">
    <source>
        <dbReference type="ARBA" id="ARBA00004524"/>
    </source>
</evidence>
<evidence type="ECO:0000256" key="34">
    <source>
        <dbReference type="PIRSR" id="PIRSR602401-1"/>
    </source>
</evidence>
<keyword evidence="12 34" id="KW-0349">Heme</keyword>
<name>A0A9N7TQI6_PLEPL</name>
<dbReference type="GO" id="GO:0048471">
    <property type="term" value="C:perinuclear region of cytoplasm"/>
    <property type="evidence" value="ECO:0007669"/>
    <property type="project" value="UniProtKB-SubCell"/>
</dbReference>
<reference evidence="40" key="1">
    <citation type="submission" date="2020-03" db="EMBL/GenBank/DDBJ databases">
        <authorList>
            <person name="Weist P."/>
        </authorList>
    </citation>
    <scope>NUCLEOTIDE SEQUENCE</scope>
</reference>
<dbReference type="GO" id="GO:0046222">
    <property type="term" value="P:aflatoxin metabolic process"/>
    <property type="evidence" value="ECO:0007669"/>
    <property type="project" value="UniProtKB-ARBA"/>
</dbReference>
<dbReference type="GO" id="GO:0051301">
    <property type="term" value="P:cell division"/>
    <property type="evidence" value="ECO:0007669"/>
    <property type="project" value="UniProtKB-KW"/>
</dbReference>
<evidence type="ECO:0000256" key="11">
    <source>
        <dbReference type="ARBA" id="ARBA00022490"/>
    </source>
</evidence>
<evidence type="ECO:0000256" key="31">
    <source>
        <dbReference type="ARBA" id="ARBA00023306"/>
    </source>
</evidence>
<dbReference type="Pfam" id="PF12937">
    <property type="entry name" value="F-box-like"/>
    <property type="match status" value="1"/>
</dbReference>
<dbReference type="InterPro" id="IPR013763">
    <property type="entry name" value="Cyclin-like_dom"/>
</dbReference>
<dbReference type="InterPro" id="IPR036396">
    <property type="entry name" value="Cyt_P450_sf"/>
</dbReference>
<dbReference type="PRINTS" id="PR00463">
    <property type="entry name" value="EP450I"/>
</dbReference>
<evidence type="ECO:0000256" key="30">
    <source>
        <dbReference type="ARBA" id="ARBA00023212"/>
    </source>
</evidence>
<feature type="transmembrane region" description="Helical" evidence="37">
    <location>
        <begin position="1960"/>
        <end position="1986"/>
    </location>
</feature>
<dbReference type="FunFam" id="1.10.630.10:FF:000010">
    <property type="entry name" value="cytochrome P450 2W1 isoform X2"/>
    <property type="match status" value="1"/>
</dbReference>
<keyword evidence="19" id="KW-0256">Endoplasmic reticulum</keyword>
<evidence type="ECO:0000256" key="26">
    <source>
        <dbReference type="ARBA" id="ARBA00023055"/>
    </source>
</evidence>
<evidence type="ECO:0000256" key="17">
    <source>
        <dbReference type="ARBA" id="ARBA00022741"/>
    </source>
</evidence>
<dbReference type="Pfam" id="PF00134">
    <property type="entry name" value="Cyclin_N"/>
    <property type="match status" value="1"/>
</dbReference>
<feature type="transmembrane region" description="Helical" evidence="37">
    <location>
        <begin position="1187"/>
        <end position="1206"/>
    </location>
</feature>
<dbReference type="SMART" id="SM01332">
    <property type="entry name" value="Cyclin_C"/>
    <property type="match status" value="1"/>
</dbReference>
<keyword evidence="15 34" id="KW-0479">Metal-binding</keyword>
<dbReference type="InterPro" id="IPR004367">
    <property type="entry name" value="Cyclin_C-dom"/>
</dbReference>
<dbReference type="InterPro" id="IPR003439">
    <property type="entry name" value="ABC_transporter-like_ATP-bd"/>
</dbReference>
<evidence type="ECO:0000313" key="40">
    <source>
        <dbReference type="EMBL" id="CAB1417172.1"/>
    </source>
</evidence>
<protein>
    <recommendedName>
        <fullName evidence="9">Cyclin-F</fullName>
    </recommendedName>
</protein>
<dbReference type="Pfam" id="PF23321">
    <property type="entry name" value="R1_ABCA1"/>
    <property type="match status" value="1"/>
</dbReference>
<feature type="transmembrane region" description="Helical" evidence="37">
    <location>
        <begin position="1998"/>
        <end position="2022"/>
    </location>
</feature>
<organism evidence="40 41">
    <name type="scientific">Pleuronectes platessa</name>
    <name type="common">European plaice</name>
    <dbReference type="NCBI Taxonomy" id="8262"/>
    <lineage>
        <taxon>Eukaryota</taxon>
        <taxon>Metazoa</taxon>
        <taxon>Chordata</taxon>
        <taxon>Craniata</taxon>
        <taxon>Vertebrata</taxon>
        <taxon>Euteleostomi</taxon>
        <taxon>Actinopterygii</taxon>
        <taxon>Neopterygii</taxon>
        <taxon>Teleostei</taxon>
        <taxon>Neoteleostei</taxon>
        <taxon>Acanthomorphata</taxon>
        <taxon>Carangaria</taxon>
        <taxon>Pleuronectiformes</taxon>
        <taxon>Pleuronectoidei</taxon>
        <taxon>Pleuronectidae</taxon>
        <taxon>Pleuronectes</taxon>
    </lineage>
</organism>
<dbReference type="InterPro" id="IPR036047">
    <property type="entry name" value="F-box-like_dom_sf"/>
</dbReference>
<dbReference type="GO" id="GO:0016705">
    <property type="term" value="F:oxidoreductase activity, acting on paired donors, with incorporation or reduction of molecular oxygen"/>
    <property type="evidence" value="ECO:0007669"/>
    <property type="project" value="InterPro"/>
</dbReference>
<keyword evidence="17" id="KW-0547">Nucleotide-binding</keyword>
<evidence type="ECO:0000256" key="29">
    <source>
        <dbReference type="ARBA" id="ARBA00023180"/>
    </source>
</evidence>
<dbReference type="SUPFAM" id="SSF48264">
    <property type="entry name" value="Cytochrome P450"/>
    <property type="match status" value="1"/>
</dbReference>
<evidence type="ECO:0000256" key="19">
    <source>
        <dbReference type="ARBA" id="ARBA00022824"/>
    </source>
</evidence>
<dbReference type="FunFam" id="1.10.472.10:FF:000038">
    <property type="entry name" value="Cyclin F"/>
    <property type="match status" value="1"/>
</dbReference>
<feature type="domain" description="ABC transporter" evidence="39">
    <location>
        <begin position="2202"/>
        <end position="2435"/>
    </location>
</feature>
<keyword evidence="27 35" id="KW-0195">Cyclin</keyword>
<dbReference type="PROSITE" id="PS00086">
    <property type="entry name" value="CYTOCHROME_P450"/>
    <property type="match status" value="1"/>
</dbReference>
<dbReference type="FunFam" id="3.40.50.300:FF:000327">
    <property type="entry name" value="ATP-binding cassette sub-family A member 3"/>
    <property type="match status" value="1"/>
</dbReference>
<evidence type="ECO:0000256" key="27">
    <source>
        <dbReference type="ARBA" id="ARBA00023127"/>
    </source>
</evidence>
<keyword evidence="28 37" id="KW-0472">Membrane</keyword>
<dbReference type="GO" id="GO:0005814">
    <property type="term" value="C:centriole"/>
    <property type="evidence" value="ECO:0007669"/>
    <property type="project" value="UniProtKB-SubCell"/>
</dbReference>
<dbReference type="GO" id="GO:0016887">
    <property type="term" value="F:ATP hydrolysis activity"/>
    <property type="evidence" value="ECO:0007669"/>
    <property type="project" value="InterPro"/>
</dbReference>
<comment type="similarity">
    <text evidence="8">Belongs to the cytochrome P450 family.</text>
</comment>
<dbReference type="GO" id="GO:0020037">
    <property type="term" value="F:heme binding"/>
    <property type="evidence" value="ECO:0007669"/>
    <property type="project" value="InterPro"/>
</dbReference>
<dbReference type="InterPro" id="IPR048258">
    <property type="entry name" value="Cyclins_cyclin-box"/>
</dbReference>
<dbReference type="SMART" id="SM00256">
    <property type="entry name" value="FBOX"/>
    <property type="match status" value="1"/>
</dbReference>
<evidence type="ECO:0000256" key="22">
    <source>
        <dbReference type="ARBA" id="ARBA00022989"/>
    </source>
</evidence>
<dbReference type="CDD" id="cd20521">
    <property type="entry name" value="CYCLIN_CCNF_rpt1"/>
    <property type="match status" value="1"/>
</dbReference>
<feature type="domain" description="F-box" evidence="38">
    <location>
        <begin position="27"/>
        <end position="74"/>
    </location>
</feature>
<evidence type="ECO:0000256" key="18">
    <source>
        <dbReference type="ARBA" id="ARBA00022776"/>
    </source>
</evidence>